<evidence type="ECO:0000313" key="3">
    <source>
        <dbReference type="Proteomes" id="UP000319576"/>
    </source>
</evidence>
<reference evidence="2 3" key="1">
    <citation type="submission" date="2019-02" db="EMBL/GenBank/DDBJ databases">
        <title>Deep-cultivation of Planctomycetes and their phenomic and genomic characterization uncovers novel biology.</title>
        <authorList>
            <person name="Wiegand S."/>
            <person name="Jogler M."/>
            <person name="Boedeker C."/>
            <person name="Pinto D."/>
            <person name="Vollmers J."/>
            <person name="Rivas-Marin E."/>
            <person name="Kohn T."/>
            <person name="Peeters S.H."/>
            <person name="Heuer A."/>
            <person name="Rast P."/>
            <person name="Oberbeckmann S."/>
            <person name="Bunk B."/>
            <person name="Jeske O."/>
            <person name="Meyerdierks A."/>
            <person name="Storesund J.E."/>
            <person name="Kallscheuer N."/>
            <person name="Luecker S."/>
            <person name="Lage O.M."/>
            <person name="Pohl T."/>
            <person name="Merkel B.J."/>
            <person name="Hornburger P."/>
            <person name="Mueller R.-W."/>
            <person name="Bruemmer F."/>
            <person name="Labrenz M."/>
            <person name="Spormann A.M."/>
            <person name="Op den Camp H."/>
            <person name="Overmann J."/>
            <person name="Amann R."/>
            <person name="Jetten M.S.M."/>
            <person name="Mascher T."/>
            <person name="Medema M.H."/>
            <person name="Devos D.P."/>
            <person name="Kaster A.-K."/>
            <person name="Ovreas L."/>
            <person name="Rohde M."/>
            <person name="Galperin M.Y."/>
            <person name="Jogler C."/>
        </authorList>
    </citation>
    <scope>NUCLEOTIDE SEQUENCE [LARGE SCALE GENOMIC DNA]</scope>
    <source>
        <strain evidence="2 3">ETA_A1</strain>
    </source>
</reference>
<dbReference type="OrthoDB" id="9949596at2"/>
<feature type="chain" id="PRO_5021781317" description="Lipoprotein" evidence="1">
    <location>
        <begin position="19"/>
        <end position="291"/>
    </location>
</feature>
<sequence precursor="true">MRGVWVSVLFVTAAAVMSFNTGCGGSEKSLPQHVPENTGQAGATAVVAVPDKSEPAAVAVVGRAVKAATDGNPARVERAKVNRLRMKGTVMGPNGPVPSRRLVEAVWPDRLAQTDEFGSDSGFGKTLVRLRRPVLWVGRIAEGKAVPVEFADGKAPEAAIAAESVGRHWMAVLVPLADSRTVVFDAKKLLLNGQPADVIRAAAPGTPVFTLWFDEKSGLLLQVGFSQVEPGNTKPTDKVFTLRDHRATDGLMVPGRIEYRQSALPLPLEEWAVEGWEFPERIEEGGFDPPK</sequence>
<accession>A0A517XTF2</accession>
<evidence type="ECO:0008006" key="4">
    <source>
        <dbReference type="Google" id="ProtNLM"/>
    </source>
</evidence>
<keyword evidence="3" id="KW-1185">Reference proteome</keyword>
<protein>
    <recommendedName>
        <fullName evidence="4">Lipoprotein</fullName>
    </recommendedName>
</protein>
<name>A0A517XTF2_9BACT</name>
<feature type="signal peptide" evidence="1">
    <location>
        <begin position="1"/>
        <end position="18"/>
    </location>
</feature>
<dbReference type="RefSeq" id="WP_145238993.1">
    <property type="nucleotide sequence ID" value="NZ_CP036273.1"/>
</dbReference>
<evidence type="ECO:0000256" key="1">
    <source>
        <dbReference type="SAM" id="SignalP"/>
    </source>
</evidence>
<dbReference type="Proteomes" id="UP000319576">
    <property type="component" value="Chromosome"/>
</dbReference>
<proteinExistence type="predicted"/>
<keyword evidence="1" id="KW-0732">Signal</keyword>
<organism evidence="2 3">
    <name type="scientific">Urbifossiella limnaea</name>
    <dbReference type="NCBI Taxonomy" id="2528023"/>
    <lineage>
        <taxon>Bacteria</taxon>
        <taxon>Pseudomonadati</taxon>
        <taxon>Planctomycetota</taxon>
        <taxon>Planctomycetia</taxon>
        <taxon>Gemmatales</taxon>
        <taxon>Gemmataceae</taxon>
        <taxon>Urbifossiella</taxon>
    </lineage>
</organism>
<dbReference type="KEGG" id="uli:ETAA1_27700"/>
<dbReference type="AlphaFoldDB" id="A0A517XTF2"/>
<gene>
    <name evidence="2" type="ORF">ETAA1_27700</name>
</gene>
<evidence type="ECO:0000313" key="2">
    <source>
        <dbReference type="EMBL" id="QDU20809.1"/>
    </source>
</evidence>
<dbReference type="EMBL" id="CP036273">
    <property type="protein sequence ID" value="QDU20809.1"/>
    <property type="molecule type" value="Genomic_DNA"/>
</dbReference>